<proteinExistence type="predicted"/>
<evidence type="ECO:0000256" key="1">
    <source>
        <dbReference type="ARBA" id="ARBA00023002"/>
    </source>
</evidence>
<evidence type="ECO:0000259" key="3">
    <source>
        <dbReference type="Pfam" id="PF04324"/>
    </source>
</evidence>
<gene>
    <name evidence="4" type="ORF">BCF46_1000</name>
</gene>
<feature type="domain" description="BFD-like [2Fe-2S]-binding" evidence="3">
    <location>
        <begin position="396"/>
        <end position="447"/>
    </location>
</feature>
<dbReference type="GO" id="GO:0016491">
    <property type="term" value="F:oxidoreductase activity"/>
    <property type="evidence" value="ECO:0007669"/>
    <property type="project" value="UniProtKB-KW"/>
</dbReference>
<dbReference type="SUPFAM" id="SSF51905">
    <property type="entry name" value="FAD/NAD(P)-binding domain"/>
    <property type="match status" value="1"/>
</dbReference>
<accession>A0A497WQN2</accession>
<dbReference type="OrthoDB" id="9801699at2"/>
<dbReference type="InterPro" id="IPR036188">
    <property type="entry name" value="FAD/NAD-bd_sf"/>
</dbReference>
<dbReference type="EMBL" id="RCCE01000002">
    <property type="protein sequence ID" value="RLJ58862.1"/>
    <property type="molecule type" value="Genomic_DNA"/>
</dbReference>
<dbReference type="CDD" id="cd19946">
    <property type="entry name" value="GlpA-like_Fer2_BFD-like"/>
    <property type="match status" value="1"/>
</dbReference>
<name>A0A497WQN2_9RHOB</name>
<dbReference type="InterPro" id="IPR007419">
    <property type="entry name" value="BFD-like_2Fe2S-bd_dom"/>
</dbReference>
<evidence type="ECO:0000313" key="5">
    <source>
        <dbReference type="Proteomes" id="UP000269157"/>
    </source>
</evidence>
<keyword evidence="5" id="KW-1185">Reference proteome</keyword>
<dbReference type="AlphaFoldDB" id="A0A497WQN2"/>
<dbReference type="SUPFAM" id="SSF54373">
    <property type="entry name" value="FAD-linked reductases, C-terminal domain"/>
    <property type="match status" value="1"/>
</dbReference>
<evidence type="ECO:0000313" key="4">
    <source>
        <dbReference type="EMBL" id="RLJ58862.1"/>
    </source>
</evidence>
<protein>
    <submittedName>
        <fullName evidence="4">Glycerol-3-phosphate dehydrogenase</fullName>
    </submittedName>
</protein>
<dbReference type="Pfam" id="PF01266">
    <property type="entry name" value="DAO"/>
    <property type="match status" value="1"/>
</dbReference>
<reference evidence="4 5" key="1">
    <citation type="submission" date="2018-10" db="EMBL/GenBank/DDBJ databases">
        <title>Genomic Encyclopedia of Archaeal and Bacterial Type Strains, Phase II (KMG-II): from individual species to whole genera.</title>
        <authorList>
            <person name="Goeker M."/>
        </authorList>
    </citation>
    <scope>NUCLEOTIDE SEQUENCE [LARGE SCALE GENOMIC DNA]</scope>
    <source>
        <strain evidence="4 5">DSM 29466</strain>
    </source>
</reference>
<dbReference type="PANTHER" id="PTHR42720:SF1">
    <property type="entry name" value="GLYCEROL 3-PHOSPHATE OXIDASE"/>
    <property type="match status" value="1"/>
</dbReference>
<dbReference type="InterPro" id="IPR041854">
    <property type="entry name" value="BFD-like_2Fe2S-bd_dom_sf"/>
</dbReference>
<dbReference type="Gene3D" id="3.30.9.10">
    <property type="entry name" value="D-Amino Acid Oxidase, subunit A, domain 2"/>
    <property type="match status" value="1"/>
</dbReference>
<sequence length="463" mass="49582">MLDHAQYDVVVIGAGVVGCAIARRFTLEGARVAVLEKATDILDGASKANSAILHTGFDAPNGSLELQCVRAGYAEYQSIRDGLGLVQDHASAYVVAWTPEELRGLESIQRKAHQNGITDVQLVDAATLRKSEPNLSANALGAAFVPGESLIDPWSAPYVYLRQAIENGAKVFTSCGVTGGEFDGERWCIDTSMGQIRGRTVINCAGLYGDAVDQTLLGEVDFQIKPRKGQFVVFDKAASKLVSAIILPVPSETTKGIVVFRTVFGNLAVGPTAEEQHSRTDASTDEATLKALIADGVAKIPALKDMPVTATYAGLRPASEQKDYRISSKPEQNWVTVGGIRSTGLSGALGIAQHVYGLYAAMGASHERLSDPVRPQANMLSETGPRDWKREQCGEVVCHCELVTRREIAVALSGPLPARSLAGLKRQTRATMGRCQGFYCAARLAELTDGCFDRPMARSITDE</sequence>
<dbReference type="RefSeq" id="WP_121023250.1">
    <property type="nucleotide sequence ID" value="NZ_RCCE01000002.1"/>
</dbReference>
<comment type="caution">
    <text evidence="4">The sequence shown here is derived from an EMBL/GenBank/DDBJ whole genome shotgun (WGS) entry which is preliminary data.</text>
</comment>
<feature type="domain" description="FAD dependent oxidoreductase" evidence="2">
    <location>
        <begin position="8"/>
        <end position="355"/>
    </location>
</feature>
<dbReference type="Pfam" id="PF04324">
    <property type="entry name" value="Fer2_BFD"/>
    <property type="match status" value="1"/>
</dbReference>
<dbReference type="Gene3D" id="1.10.10.1100">
    <property type="entry name" value="BFD-like [2Fe-2S]-binding domain"/>
    <property type="match status" value="1"/>
</dbReference>
<evidence type="ECO:0000259" key="2">
    <source>
        <dbReference type="Pfam" id="PF01266"/>
    </source>
</evidence>
<dbReference type="InterPro" id="IPR006076">
    <property type="entry name" value="FAD-dep_OxRdtase"/>
</dbReference>
<organism evidence="4 5">
    <name type="scientific">Litoreibacter meonggei</name>
    <dbReference type="NCBI Taxonomy" id="1049199"/>
    <lineage>
        <taxon>Bacteria</taxon>
        <taxon>Pseudomonadati</taxon>
        <taxon>Pseudomonadota</taxon>
        <taxon>Alphaproteobacteria</taxon>
        <taxon>Rhodobacterales</taxon>
        <taxon>Roseobacteraceae</taxon>
        <taxon>Litoreibacter</taxon>
    </lineage>
</organism>
<dbReference type="PANTHER" id="PTHR42720">
    <property type="entry name" value="GLYCEROL-3-PHOSPHATE DEHYDROGENASE"/>
    <property type="match status" value="1"/>
</dbReference>
<dbReference type="Proteomes" id="UP000269157">
    <property type="component" value="Unassembled WGS sequence"/>
</dbReference>
<keyword evidence="1" id="KW-0560">Oxidoreductase</keyword>
<dbReference type="Gene3D" id="3.50.50.60">
    <property type="entry name" value="FAD/NAD(P)-binding domain"/>
    <property type="match status" value="1"/>
</dbReference>
<dbReference type="InterPro" id="IPR052745">
    <property type="entry name" value="G3P_Oxidase/Oxidoreductase"/>
</dbReference>